<comment type="cofactor">
    <cofactor evidence="1">
        <name>[4Fe-4S] cluster</name>
        <dbReference type="ChEBI" id="CHEBI:49883"/>
    </cofactor>
</comment>
<evidence type="ECO:0000256" key="14">
    <source>
        <dbReference type="ARBA" id="ARBA00032102"/>
    </source>
</evidence>
<evidence type="ECO:0000259" key="15">
    <source>
        <dbReference type="PROSITE" id="PS51918"/>
    </source>
</evidence>
<keyword evidence="11" id="KW-0535">Nitrogen fixation</keyword>
<dbReference type="Gene3D" id="3.30.420.130">
    <property type="entry name" value="Dinitrogenase iron-molybdenum cofactor biosynthesis domain"/>
    <property type="match status" value="1"/>
</dbReference>
<dbReference type="GO" id="GO:0016829">
    <property type="term" value="F:lyase activity"/>
    <property type="evidence" value="ECO:0007669"/>
    <property type="project" value="UniProtKB-KW"/>
</dbReference>
<dbReference type="Pfam" id="PF04055">
    <property type="entry name" value="Radical_SAM"/>
    <property type="match status" value="1"/>
</dbReference>
<dbReference type="InterPro" id="IPR003731">
    <property type="entry name" value="Di-Nase_FeMo-co_biosynth"/>
</dbReference>
<evidence type="ECO:0000313" key="16">
    <source>
        <dbReference type="EMBL" id="EFI35500.1"/>
    </source>
</evidence>
<keyword evidence="17" id="KW-1185">Reference proteome</keyword>
<protein>
    <recommendedName>
        <fullName evidence="5">FeMo cofactor biosynthesis protein NifB</fullName>
    </recommendedName>
    <alternativeName>
        <fullName evidence="14">Nitrogenase cofactor maturase NifB</fullName>
    </alternativeName>
    <alternativeName>
        <fullName evidence="13">Radical SAM assemblase NifB</fullName>
    </alternativeName>
</protein>
<keyword evidence="10" id="KW-0411">Iron-sulfur</keyword>
<dbReference type="InterPro" id="IPR036105">
    <property type="entry name" value="DiNase_FeMo-co_biosyn_sf"/>
</dbReference>
<dbReference type="InterPro" id="IPR058240">
    <property type="entry name" value="rSAM_sf"/>
</dbReference>
<evidence type="ECO:0000256" key="12">
    <source>
        <dbReference type="ARBA" id="ARBA00023239"/>
    </source>
</evidence>
<comment type="caution">
    <text evidence="16">The sequence shown here is derived from an EMBL/GenBank/DDBJ whole genome shotgun (WGS) entry which is preliminary data.</text>
</comment>
<evidence type="ECO:0000256" key="9">
    <source>
        <dbReference type="ARBA" id="ARBA00023004"/>
    </source>
</evidence>
<evidence type="ECO:0000256" key="5">
    <source>
        <dbReference type="ARBA" id="ARBA00021702"/>
    </source>
</evidence>
<dbReference type="UniPathway" id="UPA00782"/>
<dbReference type="OrthoDB" id="9785734at2"/>
<dbReference type="GO" id="GO:0051539">
    <property type="term" value="F:4 iron, 4 sulfur cluster binding"/>
    <property type="evidence" value="ECO:0007669"/>
    <property type="project" value="UniProtKB-KW"/>
</dbReference>
<dbReference type="NCBIfam" id="TIGR01290">
    <property type="entry name" value="nifB"/>
    <property type="match status" value="1"/>
</dbReference>
<comment type="similarity">
    <text evidence="4">Belongs to the radical SAM superfamily. NifB family.</text>
</comment>
<dbReference type="SFLD" id="SFLDG01067">
    <property type="entry name" value="SPASM/twitch_domain_containing"/>
    <property type="match status" value="1"/>
</dbReference>
<name>D6SLD9_9BACT</name>
<dbReference type="CDD" id="cd01335">
    <property type="entry name" value="Radical_SAM"/>
    <property type="match status" value="1"/>
</dbReference>
<evidence type="ECO:0000256" key="8">
    <source>
        <dbReference type="ARBA" id="ARBA00022723"/>
    </source>
</evidence>
<dbReference type="PANTHER" id="PTHR43787:SF13">
    <property type="entry name" value="FEMO COFACTOR BIOSYNTHESIS PROTEIN NIFB"/>
    <property type="match status" value="1"/>
</dbReference>
<evidence type="ECO:0000256" key="1">
    <source>
        <dbReference type="ARBA" id="ARBA00001966"/>
    </source>
</evidence>
<dbReference type="RefSeq" id="WP_008868632.1">
    <property type="nucleotide sequence ID" value="NZ_ACJN02000001.1"/>
</dbReference>
<dbReference type="SFLD" id="SFLDS00029">
    <property type="entry name" value="Radical_SAM"/>
    <property type="match status" value="1"/>
</dbReference>
<dbReference type="SMART" id="SM00729">
    <property type="entry name" value="Elp3"/>
    <property type="match status" value="1"/>
</dbReference>
<dbReference type="InterPro" id="IPR006638">
    <property type="entry name" value="Elp3/MiaA/NifB-like_rSAM"/>
</dbReference>
<keyword evidence="12" id="KW-0456">Lyase</keyword>
<evidence type="ECO:0000256" key="6">
    <source>
        <dbReference type="ARBA" id="ARBA00022485"/>
    </source>
</evidence>
<dbReference type="Proteomes" id="UP000005496">
    <property type="component" value="Unassembled WGS sequence"/>
</dbReference>
<gene>
    <name evidence="16" type="ORF">Dthio_PD2923</name>
</gene>
<dbReference type="Pfam" id="PF02579">
    <property type="entry name" value="Nitro_FeMo-Co"/>
    <property type="match status" value="1"/>
</dbReference>
<keyword evidence="9" id="KW-0408">Iron</keyword>
<keyword evidence="6" id="KW-0004">4Fe-4S</keyword>
<comment type="function">
    <text evidence="2">Involved in the biosynthesis of the iron-molybdenum cofactor (FeMo-co or M-cluster) found in the dinitrogenase enzyme of the nitrogenase complex in nitrogen-fixing microorganisms. NifB catalyzes the crucial step of radical SAM-dependent carbide insertion that occurs concomitant with the insertion of a 9th sulfur and the rearrangement/coupling of two [4Fe-4S] clusters into a [8Fe-9S-C] cluster, the precursor to the M-cluster.</text>
</comment>
<keyword evidence="7" id="KW-0949">S-adenosyl-L-methionine</keyword>
<proteinExistence type="inferred from homology"/>
<dbReference type="Gene3D" id="3.20.20.70">
    <property type="entry name" value="Aldolase class I"/>
    <property type="match status" value="1"/>
</dbReference>
<dbReference type="SFLD" id="SFLDF00281">
    <property type="entry name" value="FeMo_cofactor_biosynthesis_pro"/>
    <property type="match status" value="1"/>
</dbReference>
<evidence type="ECO:0000256" key="11">
    <source>
        <dbReference type="ARBA" id="ARBA00023231"/>
    </source>
</evidence>
<dbReference type="GO" id="GO:0032324">
    <property type="term" value="P:molybdopterin cofactor biosynthetic process"/>
    <property type="evidence" value="ECO:0007669"/>
    <property type="project" value="UniProtKB-ARBA"/>
</dbReference>
<dbReference type="InterPro" id="IPR007197">
    <property type="entry name" value="rSAM"/>
</dbReference>
<comment type="pathway">
    <text evidence="3">Cofactor biosynthesis; Fe-Mo cofactor biosynthesis.</text>
</comment>
<organism evidence="16 17">
    <name type="scientific">Desulfonatronospira thiodismutans ASO3-1</name>
    <dbReference type="NCBI Taxonomy" id="555779"/>
    <lineage>
        <taxon>Bacteria</taxon>
        <taxon>Pseudomonadati</taxon>
        <taxon>Thermodesulfobacteriota</taxon>
        <taxon>Desulfovibrionia</taxon>
        <taxon>Desulfovibrionales</taxon>
        <taxon>Desulfonatronovibrionaceae</taxon>
        <taxon>Desulfonatronospira</taxon>
    </lineage>
</organism>
<dbReference type="SFLD" id="SFLDG01068">
    <property type="entry name" value="FeMo_cofactor_biosynthesis_pro"/>
    <property type="match status" value="1"/>
</dbReference>
<dbReference type="AlphaFoldDB" id="D6SLD9"/>
<keyword evidence="8" id="KW-0479">Metal-binding</keyword>
<dbReference type="InterPro" id="IPR005980">
    <property type="entry name" value="Nase_CF_NifB"/>
</dbReference>
<reference evidence="16" key="1">
    <citation type="submission" date="2010-05" db="EMBL/GenBank/DDBJ databases">
        <title>The draft genome of Desulfonatronospira thiodismutans ASO3-1.</title>
        <authorList>
            <consortium name="US DOE Joint Genome Institute (JGI-PGF)"/>
            <person name="Lucas S."/>
            <person name="Copeland A."/>
            <person name="Lapidus A."/>
            <person name="Cheng J.-F."/>
            <person name="Bruce D."/>
            <person name="Goodwin L."/>
            <person name="Pitluck S."/>
            <person name="Chertkov O."/>
            <person name="Brettin T."/>
            <person name="Detter J.C."/>
            <person name="Han C."/>
            <person name="Land M.L."/>
            <person name="Hauser L."/>
            <person name="Kyrpides N."/>
            <person name="Mikhailova N."/>
            <person name="Muyzer G."/>
            <person name="Woyke T."/>
        </authorList>
    </citation>
    <scope>NUCLEOTIDE SEQUENCE [LARGE SCALE GENOMIC DNA]</scope>
    <source>
        <strain evidence="16">ASO3-1</strain>
    </source>
</reference>
<evidence type="ECO:0000256" key="7">
    <source>
        <dbReference type="ARBA" id="ARBA00022691"/>
    </source>
</evidence>
<evidence type="ECO:0000256" key="13">
    <source>
        <dbReference type="ARBA" id="ARBA00030926"/>
    </source>
</evidence>
<evidence type="ECO:0000256" key="10">
    <source>
        <dbReference type="ARBA" id="ARBA00023014"/>
    </source>
</evidence>
<dbReference type="InterPro" id="IPR013785">
    <property type="entry name" value="Aldolase_TIM"/>
</dbReference>
<dbReference type="InterPro" id="IPR000385">
    <property type="entry name" value="MoaA_NifB_PqqE_Fe-S-bd_CS"/>
</dbReference>
<dbReference type="GO" id="GO:0046872">
    <property type="term" value="F:metal ion binding"/>
    <property type="evidence" value="ECO:0007669"/>
    <property type="project" value="UniProtKB-KW"/>
</dbReference>
<evidence type="ECO:0000313" key="17">
    <source>
        <dbReference type="Proteomes" id="UP000005496"/>
    </source>
</evidence>
<sequence>MSKLDLSRHPCFNKKAKGGCGRIHLPVAPKCNIQCNFCNRKYDCVNESRPGVTSAVLTPVQAVEYLKEVQRLEGSLTVAGIAGPGDPMANAPQTLETIARVRSEFPDLLLCLSSNGLNLPDHVTELKKLGVTHATVTVNAIDPETGKDIYAWVRDSKVAYQGREAASLLWSRQKEAILKLRENGILVKMNSIVLPGINDHHIQDIAEKAGEMDVSLLNCIPVHPSPGARFENIDEPDKAFIDSLRKKASQHVPQMTHCRRCRADAVGLLDRDRSLELAPVMRDVAARPVIPDDSEKRPHVAVATREGMLVNQHLGHAEKFQIWTRSNGDYKLVESRQAPEAGGGLQRWHEMARVLQDCRAVIISAVGDTPRTVLEKSGMVVLEMEGLIEEGLDAAYKGTDVSGLRPVKTKSCSGGDSWRLRIRVGGDFFK</sequence>
<dbReference type="PROSITE" id="PS01305">
    <property type="entry name" value="MOAA_NIFB_PQQE"/>
    <property type="match status" value="1"/>
</dbReference>
<feature type="domain" description="Radical SAM core" evidence="15">
    <location>
        <begin position="17"/>
        <end position="259"/>
    </location>
</feature>
<dbReference type="PANTHER" id="PTHR43787">
    <property type="entry name" value="FEMO COFACTOR BIOSYNTHESIS PROTEIN NIFB-RELATED"/>
    <property type="match status" value="1"/>
</dbReference>
<evidence type="ECO:0000256" key="2">
    <source>
        <dbReference type="ARBA" id="ARBA00003522"/>
    </source>
</evidence>
<dbReference type="PROSITE" id="PS51918">
    <property type="entry name" value="RADICAL_SAM"/>
    <property type="match status" value="1"/>
</dbReference>
<dbReference type="EMBL" id="ACJN02000001">
    <property type="protein sequence ID" value="EFI35500.1"/>
    <property type="molecule type" value="Genomic_DNA"/>
</dbReference>
<dbReference type="eggNOG" id="COG0535">
    <property type="taxonomic scope" value="Bacteria"/>
</dbReference>
<dbReference type="SUPFAM" id="SSF102114">
    <property type="entry name" value="Radical SAM enzymes"/>
    <property type="match status" value="1"/>
</dbReference>
<evidence type="ECO:0000256" key="4">
    <source>
        <dbReference type="ARBA" id="ARBA00006804"/>
    </source>
</evidence>
<dbReference type="SUPFAM" id="SSF53146">
    <property type="entry name" value="Nitrogenase accessory factor-like"/>
    <property type="match status" value="1"/>
</dbReference>
<accession>D6SLD9</accession>
<evidence type="ECO:0000256" key="3">
    <source>
        <dbReference type="ARBA" id="ARBA00005155"/>
    </source>
</evidence>